<keyword evidence="2 4" id="KW-0547">Nucleotide-binding</keyword>
<dbReference type="InterPro" id="IPR006336">
    <property type="entry name" value="GCS2"/>
</dbReference>
<organism evidence="5 6">
    <name type="scientific">Arenimonas terrae</name>
    <dbReference type="NCBI Taxonomy" id="2546226"/>
    <lineage>
        <taxon>Bacteria</taxon>
        <taxon>Pseudomonadati</taxon>
        <taxon>Pseudomonadota</taxon>
        <taxon>Gammaproteobacteria</taxon>
        <taxon>Lysobacterales</taxon>
        <taxon>Lysobacteraceae</taxon>
        <taxon>Arenimonas</taxon>
    </lineage>
</organism>
<dbReference type="InterPro" id="IPR011793">
    <property type="entry name" value="YbdK"/>
</dbReference>
<evidence type="ECO:0000256" key="2">
    <source>
        <dbReference type="ARBA" id="ARBA00022741"/>
    </source>
</evidence>
<evidence type="ECO:0000313" key="5">
    <source>
        <dbReference type="EMBL" id="TNJ34768.1"/>
    </source>
</evidence>
<dbReference type="InterPro" id="IPR014746">
    <property type="entry name" value="Gln_synth/guanido_kin_cat_dom"/>
</dbReference>
<evidence type="ECO:0000313" key="6">
    <source>
        <dbReference type="Proteomes" id="UP000305760"/>
    </source>
</evidence>
<evidence type="ECO:0000256" key="3">
    <source>
        <dbReference type="ARBA" id="ARBA00022840"/>
    </source>
</evidence>
<dbReference type="Pfam" id="PF04107">
    <property type="entry name" value="GCS2"/>
    <property type="match status" value="1"/>
</dbReference>
<dbReference type="GO" id="GO:0004357">
    <property type="term" value="F:glutamate-cysteine ligase activity"/>
    <property type="evidence" value="ECO:0007669"/>
    <property type="project" value="UniProtKB-EC"/>
</dbReference>
<keyword evidence="6" id="KW-1185">Reference proteome</keyword>
<keyword evidence="3 4" id="KW-0067">ATP-binding</keyword>
<name>A0A5C4RUU0_9GAMM</name>
<dbReference type="NCBIfam" id="TIGR02050">
    <property type="entry name" value="gshA_cyan_rel"/>
    <property type="match status" value="1"/>
</dbReference>
<sequence>MPAAHADFDYTFGLEEEFFLVSADTHRLMPRMPAGLIKRAREALGESVAQEMLQSQLEISSPVFHTAAEARERMHALRHALAGVVQGSGLRLLSAGTHPLAAWRLQHGTSRRHYQRLVDDFQIIARRNLVCGLHVHVAVPPGVDRVQLMNRVMPWLPLFLALSTSSPFWGRQRTGLLSYRQALYDEWPRTGIPDFFDDQDQYDAFAELLRRNNAIKTAGSLWWGIRPALDYPTLELRIADACTRLRDSLAIAQLFRCLVRFLVQHPDHGGERSAITRRVIDENRWRAKRFGLGARFIAESGGPAEPAPDALARLRRDCAEDADALQCGGDLAALDALLAEGTSADVQLAIYDRRRESGDSHLQALVPVLDWLLATTLEPPDLP</sequence>
<proteinExistence type="inferred from homology"/>
<comment type="similarity">
    <text evidence="4">Belongs to the glutamate--cysteine ligase type 2 family. YbdK subfamily.</text>
</comment>
<dbReference type="OrthoDB" id="9769628at2"/>
<dbReference type="EC" id="6.3.2.2" evidence="4"/>
<dbReference type="AlphaFoldDB" id="A0A5C4RUU0"/>
<dbReference type="Gene3D" id="3.30.590.20">
    <property type="match status" value="1"/>
</dbReference>
<dbReference type="Proteomes" id="UP000305760">
    <property type="component" value="Unassembled WGS sequence"/>
</dbReference>
<dbReference type="RefSeq" id="WP_139445497.1">
    <property type="nucleotide sequence ID" value="NZ_SMDR01000001.1"/>
</dbReference>
<dbReference type="InterPro" id="IPR050141">
    <property type="entry name" value="GCL_type2/YbdK_subfam"/>
</dbReference>
<dbReference type="PANTHER" id="PTHR36510:SF1">
    <property type="entry name" value="GLUTAMATE--CYSTEINE LIGASE 2-RELATED"/>
    <property type="match status" value="1"/>
</dbReference>
<gene>
    <name evidence="5" type="ORF">E1B00_03020</name>
</gene>
<dbReference type="GO" id="GO:0042398">
    <property type="term" value="P:modified amino acid biosynthetic process"/>
    <property type="evidence" value="ECO:0007669"/>
    <property type="project" value="InterPro"/>
</dbReference>
<comment type="catalytic activity">
    <reaction evidence="4">
        <text>L-cysteine + L-glutamate + ATP = gamma-L-glutamyl-L-cysteine + ADP + phosphate + H(+)</text>
        <dbReference type="Rhea" id="RHEA:13285"/>
        <dbReference type="ChEBI" id="CHEBI:15378"/>
        <dbReference type="ChEBI" id="CHEBI:29985"/>
        <dbReference type="ChEBI" id="CHEBI:30616"/>
        <dbReference type="ChEBI" id="CHEBI:35235"/>
        <dbReference type="ChEBI" id="CHEBI:43474"/>
        <dbReference type="ChEBI" id="CHEBI:58173"/>
        <dbReference type="ChEBI" id="CHEBI:456216"/>
        <dbReference type="EC" id="6.3.2.2"/>
    </reaction>
</comment>
<dbReference type="GO" id="GO:0005524">
    <property type="term" value="F:ATP binding"/>
    <property type="evidence" value="ECO:0007669"/>
    <property type="project" value="UniProtKB-KW"/>
</dbReference>
<dbReference type="NCBIfam" id="NF010039">
    <property type="entry name" value="PRK13515.1"/>
    <property type="match status" value="1"/>
</dbReference>
<evidence type="ECO:0000256" key="1">
    <source>
        <dbReference type="ARBA" id="ARBA00022598"/>
    </source>
</evidence>
<evidence type="ECO:0000256" key="4">
    <source>
        <dbReference type="HAMAP-Rule" id="MF_01609"/>
    </source>
</evidence>
<accession>A0A5C4RUU0</accession>
<keyword evidence="1 4" id="KW-0436">Ligase</keyword>
<comment type="function">
    <text evidence="4">ATP-dependent carboxylate-amine ligase which exhibits weak glutamate--cysteine ligase activity.</text>
</comment>
<dbReference type="PANTHER" id="PTHR36510">
    <property type="entry name" value="GLUTAMATE--CYSTEINE LIGASE 2-RELATED"/>
    <property type="match status" value="1"/>
</dbReference>
<dbReference type="HAMAP" id="MF_01609">
    <property type="entry name" value="Glu_cys_ligase_2"/>
    <property type="match status" value="1"/>
</dbReference>
<reference evidence="5 6" key="1">
    <citation type="submission" date="2019-03" db="EMBL/GenBank/DDBJ databases">
        <title>Arenimonas daejeonensis sp. nov., isolated from compost.</title>
        <authorList>
            <person name="Jeon C.O."/>
        </authorList>
    </citation>
    <scope>NUCLEOTIDE SEQUENCE [LARGE SCALE GENOMIC DNA]</scope>
    <source>
        <strain evidence="5 6">R29</strain>
    </source>
</reference>
<comment type="caution">
    <text evidence="5">The sequence shown here is derived from an EMBL/GenBank/DDBJ whole genome shotgun (WGS) entry which is preliminary data.</text>
</comment>
<protein>
    <recommendedName>
        <fullName evidence="4">Putative glutamate--cysteine ligase 2</fullName>
        <ecNumber evidence="4">6.3.2.2</ecNumber>
    </recommendedName>
    <alternativeName>
        <fullName evidence="4">Gamma-glutamylcysteine synthetase 2</fullName>
        <shortName evidence="4">GCS 2</shortName>
        <shortName evidence="4">Gamma-GCS 2</shortName>
    </alternativeName>
</protein>
<dbReference type="EMBL" id="SMDR01000001">
    <property type="protein sequence ID" value="TNJ34768.1"/>
    <property type="molecule type" value="Genomic_DNA"/>
</dbReference>
<dbReference type="SUPFAM" id="SSF55931">
    <property type="entry name" value="Glutamine synthetase/guanido kinase"/>
    <property type="match status" value="1"/>
</dbReference>